<protein>
    <submittedName>
        <fullName evidence="8">MFS transporter</fullName>
    </submittedName>
</protein>
<dbReference type="InterPro" id="IPR052528">
    <property type="entry name" value="Sugar_transport-like"/>
</dbReference>
<dbReference type="STRING" id="162209.IJ22_33520"/>
<keyword evidence="4 6" id="KW-1133">Transmembrane helix</keyword>
<dbReference type="EMBL" id="CP013652">
    <property type="protein sequence ID" value="ALS23713.1"/>
    <property type="molecule type" value="Genomic_DNA"/>
</dbReference>
<keyword evidence="2" id="KW-0813">Transport</keyword>
<reference evidence="8 9" key="2">
    <citation type="journal article" date="2016" name="Genome Announc.">
        <title>Complete Genome Sequences of Two Interactive Moderate Thermophiles, Paenibacillus napthalenovorans 32O-Y and Paenibacillus sp. 32O-W.</title>
        <authorList>
            <person name="Butler R.R.III."/>
            <person name="Wang J."/>
            <person name="Stark B.C."/>
            <person name="Pombert J.F."/>
        </authorList>
    </citation>
    <scope>NUCLEOTIDE SEQUENCE [LARGE SCALE GENOMIC DNA]</scope>
    <source>
        <strain evidence="8 9">32O-Y</strain>
    </source>
</reference>
<dbReference type="InterPro" id="IPR011701">
    <property type="entry name" value="MFS"/>
</dbReference>
<dbReference type="Pfam" id="PF07690">
    <property type="entry name" value="MFS_1"/>
    <property type="match status" value="1"/>
</dbReference>
<feature type="domain" description="Major facilitator superfamily (MFS) profile" evidence="7">
    <location>
        <begin position="8"/>
        <end position="389"/>
    </location>
</feature>
<evidence type="ECO:0000259" key="7">
    <source>
        <dbReference type="PROSITE" id="PS50850"/>
    </source>
</evidence>
<evidence type="ECO:0000256" key="2">
    <source>
        <dbReference type="ARBA" id="ARBA00022448"/>
    </source>
</evidence>
<dbReference type="GO" id="GO:0005886">
    <property type="term" value="C:plasma membrane"/>
    <property type="evidence" value="ECO:0007669"/>
    <property type="project" value="UniProtKB-SubCell"/>
</dbReference>
<evidence type="ECO:0000256" key="5">
    <source>
        <dbReference type="ARBA" id="ARBA00023136"/>
    </source>
</evidence>
<feature type="transmembrane region" description="Helical" evidence="6">
    <location>
        <begin position="215"/>
        <end position="235"/>
    </location>
</feature>
<dbReference type="GO" id="GO:0022857">
    <property type="term" value="F:transmembrane transporter activity"/>
    <property type="evidence" value="ECO:0007669"/>
    <property type="project" value="InterPro"/>
</dbReference>
<evidence type="ECO:0000313" key="9">
    <source>
        <dbReference type="Proteomes" id="UP000061660"/>
    </source>
</evidence>
<keyword evidence="9" id="KW-1185">Reference proteome</keyword>
<dbReference type="KEGG" id="pnp:IJ22_33520"/>
<evidence type="ECO:0000256" key="6">
    <source>
        <dbReference type="SAM" id="Phobius"/>
    </source>
</evidence>
<dbReference type="PROSITE" id="PS50850">
    <property type="entry name" value="MFS"/>
    <property type="match status" value="1"/>
</dbReference>
<dbReference type="RefSeq" id="WP_062409582.1">
    <property type="nucleotide sequence ID" value="NZ_CP013652.1"/>
</dbReference>
<name>A0A0U2UNZ1_9BACL</name>
<feature type="transmembrane region" description="Helical" evidence="6">
    <location>
        <begin position="247"/>
        <end position="265"/>
    </location>
</feature>
<accession>A0A0U2UNZ1</accession>
<evidence type="ECO:0000256" key="4">
    <source>
        <dbReference type="ARBA" id="ARBA00022989"/>
    </source>
</evidence>
<dbReference type="PANTHER" id="PTHR23526">
    <property type="entry name" value="INTEGRAL MEMBRANE TRANSPORT PROTEIN-RELATED"/>
    <property type="match status" value="1"/>
</dbReference>
<comment type="subcellular location">
    <subcellularLocation>
        <location evidence="1">Cell membrane</location>
        <topology evidence="1">Multi-pass membrane protein</topology>
    </subcellularLocation>
</comment>
<feature type="transmembrane region" description="Helical" evidence="6">
    <location>
        <begin position="9"/>
        <end position="27"/>
    </location>
</feature>
<feature type="transmembrane region" description="Helical" evidence="6">
    <location>
        <begin position="165"/>
        <end position="184"/>
    </location>
</feature>
<evidence type="ECO:0000256" key="1">
    <source>
        <dbReference type="ARBA" id="ARBA00004651"/>
    </source>
</evidence>
<feature type="transmembrane region" description="Helical" evidence="6">
    <location>
        <begin position="348"/>
        <end position="375"/>
    </location>
</feature>
<dbReference type="InterPro" id="IPR001958">
    <property type="entry name" value="Tet-R_TetA/multi-R_MdtG-like"/>
</dbReference>
<dbReference type="PANTHER" id="PTHR23526:SF4">
    <property type="entry name" value="INTEGRAL MEMBRANE TRANSPORT PROTEIN"/>
    <property type="match status" value="1"/>
</dbReference>
<dbReference type="InterPro" id="IPR020846">
    <property type="entry name" value="MFS_dom"/>
</dbReference>
<feature type="transmembrane region" description="Helical" evidence="6">
    <location>
        <begin position="100"/>
        <end position="122"/>
    </location>
</feature>
<keyword evidence="5 6" id="KW-0472">Membrane</keyword>
<dbReference type="PRINTS" id="PR01035">
    <property type="entry name" value="TCRTETA"/>
</dbReference>
<dbReference type="SUPFAM" id="SSF103473">
    <property type="entry name" value="MFS general substrate transporter"/>
    <property type="match status" value="1"/>
</dbReference>
<feature type="transmembrane region" description="Helical" evidence="6">
    <location>
        <begin position="74"/>
        <end position="94"/>
    </location>
</feature>
<sequence length="395" mass="42456">MNKLSGNATVLKIVLLIMLGSQLMLNMSRPVITLFASNLGASTLEIGFLTASFAFLPLLFAIRAGKIADRFGDRLPVVAGGIGCSLGMALPFVFPAMWALFVSQVLVGLSHVFIAICLQNVLGNAAASKEQRDHYFSMLSMVVAIAHFVGPLMGGYTAEHYSYRTVFQTAMLIGMVPILISFYIPVMLRKKEETDPAPDSTTLLSLLKLPVLRNALATSALVLYSRDIFVAYFPLYGERIGMSDSSIGWIIAIQGLSMVPVRLFLSRLTAAFGRERILLLSIQIAGFAFVLIPYAGHISLLLLLSVFMGIGLGCGQPLSMSTTYSASPKNKTGEVLGLRLATNRLSQLIAPLFFGLVGSWIGLVSVFYVSGAFLIGGALLTKTKAGHQDQEGVGM</sequence>
<reference evidence="9" key="1">
    <citation type="submission" date="2015-12" db="EMBL/GenBank/DDBJ databases">
        <title>Complete genome sequences of two moderately thermophilic Paenibacillus species.</title>
        <authorList>
            <person name="Butler R.III."/>
            <person name="Wang J."/>
            <person name="Stark B.C."/>
            <person name="Pombert J.-F."/>
        </authorList>
    </citation>
    <scope>NUCLEOTIDE SEQUENCE [LARGE SCALE GENOMIC DNA]</scope>
    <source>
        <strain evidence="9">32O-Y</strain>
    </source>
</reference>
<dbReference type="PATRIC" id="fig|162209.4.peg.3586"/>
<dbReference type="CDD" id="cd17325">
    <property type="entry name" value="MFS_MdtG_SLC18_like"/>
    <property type="match status" value="1"/>
</dbReference>
<dbReference type="OrthoDB" id="4822895at2"/>
<evidence type="ECO:0000313" key="8">
    <source>
        <dbReference type="EMBL" id="ALS23713.1"/>
    </source>
</evidence>
<gene>
    <name evidence="8" type="ORF">IJ22_33520</name>
</gene>
<dbReference type="InterPro" id="IPR036259">
    <property type="entry name" value="MFS_trans_sf"/>
</dbReference>
<dbReference type="AlphaFoldDB" id="A0A0U2UNZ1"/>
<feature type="transmembrane region" description="Helical" evidence="6">
    <location>
        <begin position="39"/>
        <end position="62"/>
    </location>
</feature>
<evidence type="ECO:0000256" key="3">
    <source>
        <dbReference type="ARBA" id="ARBA00022692"/>
    </source>
</evidence>
<dbReference type="Proteomes" id="UP000061660">
    <property type="component" value="Chromosome"/>
</dbReference>
<organism evidence="8 9">
    <name type="scientific">Paenibacillus naphthalenovorans</name>
    <dbReference type="NCBI Taxonomy" id="162209"/>
    <lineage>
        <taxon>Bacteria</taxon>
        <taxon>Bacillati</taxon>
        <taxon>Bacillota</taxon>
        <taxon>Bacilli</taxon>
        <taxon>Bacillales</taxon>
        <taxon>Paenibacillaceae</taxon>
        <taxon>Paenibacillus</taxon>
    </lineage>
</organism>
<keyword evidence="3 6" id="KW-0812">Transmembrane</keyword>
<feature type="transmembrane region" description="Helical" evidence="6">
    <location>
        <begin position="277"/>
        <end position="295"/>
    </location>
</feature>
<feature type="transmembrane region" description="Helical" evidence="6">
    <location>
        <begin position="134"/>
        <end position="153"/>
    </location>
</feature>
<dbReference type="Gene3D" id="1.20.1250.20">
    <property type="entry name" value="MFS general substrate transporter like domains"/>
    <property type="match status" value="2"/>
</dbReference>
<proteinExistence type="predicted"/>